<protein>
    <submittedName>
        <fullName evidence="1">Uncharacterized protein</fullName>
    </submittedName>
</protein>
<sequence>MDFTGTWHIYEMELWDEDYFNMDVQAFITIEPDNMGHFQFGLVYGYIDGRIVEYADGKRFEFTWDGNDECDHVFGSGWVKIKQKDILEGEFRFHLGDSSTFLARRAK</sequence>
<dbReference type="HOGENOM" id="CLU_169676_0_0_2"/>
<dbReference type="Proteomes" id="UP000033092">
    <property type="component" value="Chromosome"/>
</dbReference>
<dbReference type="GeneID" id="24861211"/>
<dbReference type="EMBL" id="CP009507">
    <property type="protein sequence ID" value="AKB33041.1"/>
    <property type="molecule type" value="Genomic_DNA"/>
</dbReference>
<evidence type="ECO:0000313" key="2">
    <source>
        <dbReference type="Proteomes" id="UP000033092"/>
    </source>
</evidence>
<dbReference type="GeneID" id="41606471"/>
<dbReference type="AlphaFoldDB" id="A0A0E3LB27"/>
<name>A0A0E3LB27_9EURY</name>
<dbReference type="KEGG" id="msz:MSSIH_2351"/>
<organism evidence="1 2">
    <name type="scientific">Methanosarcina siciliae HI350</name>
    <dbReference type="NCBI Taxonomy" id="1434119"/>
    <lineage>
        <taxon>Archaea</taxon>
        <taxon>Methanobacteriati</taxon>
        <taxon>Methanobacteriota</taxon>
        <taxon>Stenosarchaea group</taxon>
        <taxon>Methanomicrobia</taxon>
        <taxon>Methanosarcinales</taxon>
        <taxon>Methanosarcinaceae</taxon>
        <taxon>Methanosarcina</taxon>
    </lineage>
</organism>
<reference evidence="1 2" key="1">
    <citation type="submission" date="2014-07" db="EMBL/GenBank/DDBJ databases">
        <title>Methanogenic archaea and the global carbon cycle.</title>
        <authorList>
            <person name="Henriksen J.R."/>
            <person name="Luke J."/>
            <person name="Reinhart S."/>
            <person name="Benedict M.N."/>
            <person name="Youngblut N.D."/>
            <person name="Metcalf M.E."/>
            <person name="Whitaker R.J."/>
            <person name="Metcalf W.W."/>
        </authorList>
    </citation>
    <scope>NUCLEOTIDE SEQUENCE [LARGE SCALE GENOMIC DNA]</scope>
    <source>
        <strain evidence="1 2">HI350</strain>
    </source>
</reference>
<accession>A0A0E3LB27</accession>
<dbReference type="PATRIC" id="fig|1434119.4.peg.3090"/>
<proteinExistence type="predicted"/>
<evidence type="ECO:0000313" key="1">
    <source>
        <dbReference type="EMBL" id="AKB33041.1"/>
    </source>
</evidence>
<dbReference type="RefSeq" id="WP_048172746.1">
    <property type="nucleotide sequence ID" value="NZ_CP009507.1"/>
</dbReference>
<gene>
    <name evidence="1" type="ORF">MSSIH_2351</name>
</gene>